<evidence type="ECO:0000259" key="12">
    <source>
        <dbReference type="SMART" id="SM00822"/>
    </source>
</evidence>
<sequence>MYLLCEIDSIIHAAATVNLVHPYHALYRANVLGTQNILTFAVEQKIKPVHYISTNAVFPEGLKDCMEDANMVTYPEKLHSGYAQTKWVAEQLVLRAQLKGLPAAVYRCGNIGGSQEEASWNQSDFTLLMLQGCLYTHMAPDIDWQIELTPVDFVSRVTVGLSQDILPSVGKVFHIVNPRTMDCCDLWQMLRTQGYQLDLVPYSEWYQNVKEAAGSSMEHSDTLSSLLYLLDALAVDPSFFSKHSTFNQTNLQAALQMRGLVYPPVDLELMQTYLSHLTSVNLIPHPNKLQQQNSVGILDGKVALVTGASSGIGAAIAEHLAGAGAKVALAARRMDRLKELQTKIECQGGIAITVMMDVCDEQQVRDGVQHTESLLGPVDILVNSAGILYYTLMKNLHIKEWQQMVDVNVKGVLTCVGAVLGRMVERRQGHIVNISSDGGRKGFPGLSVYCGTKFFIEGMSQAMRQEVAEFGVKVTCIQPGDVKTELFDKTTDQEAQEKYEMVNKMKVLEPGDVARAVVYAVTQPEHCAVNEILVEPQEAPL</sequence>
<keyword evidence="1" id="KW-0752">Steroid biosynthesis</keyword>
<evidence type="ECO:0000256" key="1">
    <source>
        <dbReference type="ARBA" id="ARBA00022955"/>
    </source>
</evidence>
<dbReference type="PRINTS" id="PR00080">
    <property type="entry name" value="SDRFAMILY"/>
</dbReference>
<dbReference type="PRINTS" id="PR00081">
    <property type="entry name" value="GDHRDH"/>
</dbReference>
<dbReference type="Proteomes" id="UP000502823">
    <property type="component" value="Unassembled WGS sequence"/>
</dbReference>
<evidence type="ECO:0000256" key="4">
    <source>
        <dbReference type="ARBA" id="ARBA00043812"/>
    </source>
</evidence>
<evidence type="ECO:0000256" key="7">
    <source>
        <dbReference type="ARBA" id="ARBA00044065"/>
    </source>
</evidence>
<dbReference type="OrthoDB" id="416786at2759"/>
<evidence type="ECO:0000313" key="13">
    <source>
        <dbReference type="EMBL" id="GFG29419.1"/>
    </source>
</evidence>
<dbReference type="GO" id="GO:0030497">
    <property type="term" value="P:fatty acid elongation"/>
    <property type="evidence" value="ECO:0007669"/>
    <property type="project" value="TreeGrafter"/>
</dbReference>
<dbReference type="SUPFAM" id="SSF51735">
    <property type="entry name" value="NAD(P)-binding Rossmann-fold domains"/>
    <property type="match status" value="2"/>
</dbReference>
<comment type="function">
    <text evidence="10">NADP-dependent dehydrogenase with broad substrate specificity acting on 3-hydroxy acids. Catalyzes the NADP-dependent oxidation of L-allo-threonine to L-2-amino-3-keto-butyrate, which is spontaneously decarboxylated into aminoacetone. Also acts on D-threonine, L-serine, D-serine, D-3-hydroxyisobutyrate, L-3-hydroxyisobutyrate, D-glycerate and L-glycerate. Able to catalyze the reduction of the malonic semialdehyde to 3-hydroxypropionic acid. YdfG is apparently supplementing RutE, the presumed malonic semialdehyde reductase involved in pyrimidine degradation since both are able to detoxify malonic semialdehyde.</text>
</comment>
<evidence type="ECO:0000256" key="11">
    <source>
        <dbReference type="ARBA" id="ARBA00047274"/>
    </source>
</evidence>
<dbReference type="PROSITE" id="PS00061">
    <property type="entry name" value="ADH_SHORT"/>
    <property type="match status" value="1"/>
</dbReference>
<evidence type="ECO:0000256" key="2">
    <source>
        <dbReference type="ARBA" id="ARBA00023002"/>
    </source>
</evidence>
<dbReference type="InterPro" id="IPR036291">
    <property type="entry name" value="NAD(P)-bd_dom_sf"/>
</dbReference>
<evidence type="ECO:0000256" key="10">
    <source>
        <dbReference type="ARBA" id="ARBA00045650"/>
    </source>
</evidence>
<dbReference type="GO" id="GO:0005783">
    <property type="term" value="C:endoplasmic reticulum"/>
    <property type="evidence" value="ECO:0007669"/>
    <property type="project" value="TreeGrafter"/>
</dbReference>
<keyword evidence="14" id="KW-1185">Reference proteome</keyword>
<dbReference type="InterPro" id="IPR057326">
    <property type="entry name" value="KR_dom"/>
</dbReference>
<feature type="domain" description="Ketoreductase" evidence="12">
    <location>
        <begin position="301"/>
        <end position="483"/>
    </location>
</feature>
<evidence type="ECO:0000256" key="6">
    <source>
        <dbReference type="ARBA" id="ARBA00044059"/>
    </source>
</evidence>
<name>A0A6L2PAK4_COPFO</name>
<comment type="caution">
    <text evidence="13">The sequence shown here is derived from an EMBL/GenBank/DDBJ whole genome shotgun (WGS) entry which is preliminary data.</text>
</comment>
<proteinExistence type="inferred from homology"/>
<evidence type="ECO:0000256" key="8">
    <source>
        <dbReference type="ARBA" id="ARBA00044271"/>
    </source>
</evidence>
<dbReference type="GO" id="GO:0035527">
    <property type="term" value="F:3-hydroxypropionate dehydrogenase (NADP+) activity"/>
    <property type="evidence" value="ECO:0007669"/>
    <property type="project" value="UniProtKB-EC"/>
</dbReference>
<dbReference type="AlphaFoldDB" id="A0A6L2PAK4"/>
<keyword evidence="1" id="KW-0444">Lipid biosynthesis</keyword>
<dbReference type="InterPro" id="IPR020904">
    <property type="entry name" value="Sc_DH/Rdtase_CS"/>
</dbReference>
<comment type="catalytic activity">
    <reaction evidence="11">
        <text>3-hydroxypropanoate + NADP(+) = 3-oxopropanoate + NADPH + H(+)</text>
        <dbReference type="Rhea" id="RHEA:26438"/>
        <dbReference type="ChEBI" id="CHEBI:15378"/>
        <dbReference type="ChEBI" id="CHEBI:16510"/>
        <dbReference type="ChEBI" id="CHEBI:33190"/>
        <dbReference type="ChEBI" id="CHEBI:57783"/>
        <dbReference type="ChEBI" id="CHEBI:58349"/>
        <dbReference type="EC" id="1.1.1.298"/>
    </reaction>
</comment>
<dbReference type="EC" id="1.1.1.381" evidence="6"/>
<reference evidence="14" key="1">
    <citation type="submission" date="2020-01" db="EMBL/GenBank/DDBJ databases">
        <title>Draft genome sequence of the Termite Coptotermes fromosanus.</title>
        <authorList>
            <person name="Itakura S."/>
            <person name="Yosikawa Y."/>
            <person name="Umezawa K."/>
        </authorList>
    </citation>
    <scope>NUCLEOTIDE SEQUENCE [LARGE SCALE GENOMIC DNA]</scope>
</reference>
<comment type="similarity">
    <text evidence="3">Belongs to the short-chain dehydrogenases/reductases (SDR) family. 17-beta-HSD 3 subfamily.</text>
</comment>
<protein>
    <recommendedName>
        <fullName evidence="7">NADP-dependent 3-hydroxy acid dehydrogenase YdfG</fullName>
        <ecNumber evidence="5">1.1.1.298</ecNumber>
        <ecNumber evidence="6">1.1.1.381</ecNumber>
    </recommendedName>
    <alternativeName>
        <fullName evidence="9">L-allo-threonine dehydrogenase</fullName>
    </alternativeName>
    <alternativeName>
        <fullName evidence="8">Malonic semialdehyde reductase</fullName>
    </alternativeName>
</protein>
<evidence type="ECO:0000313" key="14">
    <source>
        <dbReference type="Proteomes" id="UP000502823"/>
    </source>
</evidence>
<keyword evidence="2" id="KW-0560">Oxidoreductase</keyword>
<dbReference type="InterPro" id="IPR013120">
    <property type="entry name" value="FAR_NAD-bd"/>
</dbReference>
<comment type="catalytic activity">
    <reaction evidence="4">
        <text>L-allo-threonine + NADP(+) = aminoacetone + CO2 + NADPH</text>
        <dbReference type="Rhea" id="RHEA:43524"/>
        <dbReference type="ChEBI" id="CHEBI:16526"/>
        <dbReference type="ChEBI" id="CHEBI:57783"/>
        <dbReference type="ChEBI" id="CHEBI:58320"/>
        <dbReference type="ChEBI" id="CHEBI:58349"/>
        <dbReference type="ChEBI" id="CHEBI:58585"/>
        <dbReference type="EC" id="1.1.1.381"/>
    </reaction>
</comment>
<organism evidence="13 14">
    <name type="scientific">Coptotermes formosanus</name>
    <name type="common">Formosan subterranean termite</name>
    <dbReference type="NCBI Taxonomy" id="36987"/>
    <lineage>
        <taxon>Eukaryota</taxon>
        <taxon>Metazoa</taxon>
        <taxon>Ecdysozoa</taxon>
        <taxon>Arthropoda</taxon>
        <taxon>Hexapoda</taxon>
        <taxon>Insecta</taxon>
        <taxon>Pterygota</taxon>
        <taxon>Neoptera</taxon>
        <taxon>Polyneoptera</taxon>
        <taxon>Dictyoptera</taxon>
        <taxon>Blattodea</taxon>
        <taxon>Blattoidea</taxon>
        <taxon>Termitoidae</taxon>
        <taxon>Rhinotermitidae</taxon>
        <taxon>Coptotermes</taxon>
    </lineage>
</organism>
<evidence type="ECO:0000256" key="3">
    <source>
        <dbReference type="ARBA" id="ARBA00038261"/>
    </source>
</evidence>
<dbReference type="Gene3D" id="3.40.50.720">
    <property type="entry name" value="NAD(P)-binding Rossmann-like Domain"/>
    <property type="match status" value="2"/>
</dbReference>
<dbReference type="PANTHER" id="PTHR43086">
    <property type="entry name" value="VERY-LONG-CHAIN 3-OXOOACYL-COA REDUCTASE"/>
    <property type="match status" value="1"/>
</dbReference>
<accession>A0A6L2PAK4</accession>
<gene>
    <name evidence="13" type="ORF">Cfor_02620</name>
</gene>
<dbReference type="SMART" id="SM00822">
    <property type="entry name" value="PKS_KR"/>
    <property type="match status" value="1"/>
</dbReference>
<dbReference type="Pfam" id="PF07993">
    <property type="entry name" value="NAD_binding_4"/>
    <property type="match status" value="1"/>
</dbReference>
<dbReference type="FunFam" id="3.40.50.720:FF:000047">
    <property type="entry name" value="NADP-dependent L-serine/L-allo-threonine dehydrogenase"/>
    <property type="match status" value="1"/>
</dbReference>
<dbReference type="InterPro" id="IPR002347">
    <property type="entry name" value="SDR_fam"/>
</dbReference>
<dbReference type="GO" id="GO:0006694">
    <property type="term" value="P:steroid biosynthetic process"/>
    <property type="evidence" value="ECO:0007669"/>
    <property type="project" value="UniProtKB-KW"/>
</dbReference>
<evidence type="ECO:0000256" key="9">
    <source>
        <dbReference type="ARBA" id="ARBA00044349"/>
    </source>
</evidence>
<evidence type="ECO:0000256" key="5">
    <source>
        <dbReference type="ARBA" id="ARBA00044050"/>
    </source>
</evidence>
<keyword evidence="1" id="KW-0443">Lipid metabolism</keyword>
<dbReference type="EMBL" id="BLKM01000138">
    <property type="protein sequence ID" value="GFG29419.1"/>
    <property type="molecule type" value="Genomic_DNA"/>
</dbReference>
<dbReference type="PANTHER" id="PTHR43086:SF3">
    <property type="entry name" value="NADP-DEPENDENT 3-HYDROXY ACID DEHYDROGENASE YDFG"/>
    <property type="match status" value="1"/>
</dbReference>
<dbReference type="Pfam" id="PF00106">
    <property type="entry name" value="adh_short"/>
    <property type="match status" value="1"/>
</dbReference>
<dbReference type="InParanoid" id="A0A6L2PAK4"/>
<dbReference type="EC" id="1.1.1.298" evidence="5"/>